<feature type="transmembrane region" description="Helical" evidence="1">
    <location>
        <begin position="12"/>
        <end position="31"/>
    </location>
</feature>
<name>A0A200QQ48_MACCD</name>
<feature type="transmembrane region" description="Helical" evidence="1">
    <location>
        <begin position="84"/>
        <end position="109"/>
    </location>
</feature>
<proteinExistence type="predicted"/>
<dbReference type="InParanoid" id="A0A200QQ48"/>
<protein>
    <submittedName>
        <fullName evidence="2">Uncharacterized protein</fullName>
    </submittedName>
</protein>
<dbReference type="OrthoDB" id="1716910at2759"/>
<gene>
    <name evidence="2" type="ORF">BVC80_9011g58</name>
</gene>
<organism evidence="2 3">
    <name type="scientific">Macleaya cordata</name>
    <name type="common">Five-seeded plume-poppy</name>
    <name type="synonym">Bocconia cordata</name>
    <dbReference type="NCBI Taxonomy" id="56857"/>
    <lineage>
        <taxon>Eukaryota</taxon>
        <taxon>Viridiplantae</taxon>
        <taxon>Streptophyta</taxon>
        <taxon>Embryophyta</taxon>
        <taxon>Tracheophyta</taxon>
        <taxon>Spermatophyta</taxon>
        <taxon>Magnoliopsida</taxon>
        <taxon>Ranunculales</taxon>
        <taxon>Papaveraceae</taxon>
        <taxon>Papaveroideae</taxon>
        <taxon>Macleaya</taxon>
    </lineage>
</organism>
<accession>A0A200QQ48</accession>
<evidence type="ECO:0000256" key="1">
    <source>
        <dbReference type="SAM" id="Phobius"/>
    </source>
</evidence>
<keyword evidence="1" id="KW-0472">Membrane</keyword>
<keyword evidence="1" id="KW-0812">Transmembrane</keyword>
<keyword evidence="1" id="KW-1133">Transmembrane helix</keyword>
<dbReference type="EMBL" id="MVGT01001376">
    <property type="protein sequence ID" value="OVA12542.1"/>
    <property type="molecule type" value="Genomic_DNA"/>
</dbReference>
<reference evidence="2 3" key="1">
    <citation type="journal article" date="2017" name="Mol. Plant">
        <title>The Genome of Medicinal Plant Macleaya cordata Provides New Insights into Benzylisoquinoline Alkaloids Metabolism.</title>
        <authorList>
            <person name="Liu X."/>
            <person name="Liu Y."/>
            <person name="Huang P."/>
            <person name="Ma Y."/>
            <person name="Qing Z."/>
            <person name="Tang Q."/>
            <person name="Cao H."/>
            <person name="Cheng P."/>
            <person name="Zheng Y."/>
            <person name="Yuan Z."/>
            <person name="Zhou Y."/>
            <person name="Liu J."/>
            <person name="Tang Z."/>
            <person name="Zhuo Y."/>
            <person name="Zhang Y."/>
            <person name="Yu L."/>
            <person name="Huang J."/>
            <person name="Yang P."/>
            <person name="Peng Q."/>
            <person name="Zhang J."/>
            <person name="Jiang W."/>
            <person name="Zhang Z."/>
            <person name="Lin K."/>
            <person name="Ro D.K."/>
            <person name="Chen X."/>
            <person name="Xiong X."/>
            <person name="Shang Y."/>
            <person name="Huang S."/>
            <person name="Zeng J."/>
        </authorList>
    </citation>
    <scope>NUCLEOTIDE SEQUENCE [LARGE SCALE GENOMIC DNA]</scope>
    <source>
        <strain evidence="3">cv. BLH2017</strain>
        <tissue evidence="2">Root</tissue>
    </source>
</reference>
<evidence type="ECO:0000313" key="2">
    <source>
        <dbReference type="EMBL" id="OVA12542.1"/>
    </source>
</evidence>
<feature type="transmembrane region" description="Helical" evidence="1">
    <location>
        <begin position="51"/>
        <end position="72"/>
    </location>
</feature>
<evidence type="ECO:0000313" key="3">
    <source>
        <dbReference type="Proteomes" id="UP000195402"/>
    </source>
</evidence>
<sequence>MLRILEGRTRIEELIFALSFITAMVLVQLPYEEINGNPVPTIIFHDQPSVFHAFVLAVNFAFTGAVITLCIREEYPKIARNCRRIAIVFSAAAVGILIAVEFFVCYTLLKAIVVVLSYETKEKESKDEWVNAGRSNLVTCSIHMLSSLKVRTSDKLPPLRSTPETFKDGSWTWDHAKHSPPEAHNGLHLIAITHIADNPSAIARLIKQEQRTELSQAGFCA</sequence>
<dbReference type="AlphaFoldDB" id="A0A200QQ48"/>
<keyword evidence="3" id="KW-1185">Reference proteome</keyword>
<comment type="caution">
    <text evidence="2">The sequence shown here is derived from an EMBL/GenBank/DDBJ whole genome shotgun (WGS) entry which is preliminary data.</text>
</comment>
<dbReference type="Proteomes" id="UP000195402">
    <property type="component" value="Unassembled WGS sequence"/>
</dbReference>